<feature type="coiled-coil region" evidence="3">
    <location>
        <begin position="362"/>
        <end position="419"/>
    </location>
</feature>
<feature type="compositionally biased region" description="Acidic residues" evidence="4">
    <location>
        <begin position="204"/>
        <end position="233"/>
    </location>
</feature>
<feature type="region of interest" description="Disordered" evidence="4">
    <location>
        <begin position="186"/>
        <end position="234"/>
    </location>
</feature>
<reference evidence="8" key="1">
    <citation type="submission" date="2010-07" db="EMBL/GenBank/DDBJ databases">
        <title>The genome sequence of Gaeumannomyces graminis var. tritici strain R3-111a-1.</title>
        <authorList>
            <consortium name="The Broad Institute Genome Sequencing Platform"/>
            <person name="Ma L.-J."/>
            <person name="Dead R."/>
            <person name="Young S."/>
            <person name="Zeng Q."/>
            <person name="Koehrsen M."/>
            <person name="Alvarado L."/>
            <person name="Berlin A."/>
            <person name="Chapman S.B."/>
            <person name="Chen Z."/>
            <person name="Freedman E."/>
            <person name="Gellesch M."/>
            <person name="Goldberg J."/>
            <person name="Griggs A."/>
            <person name="Gujja S."/>
            <person name="Heilman E.R."/>
            <person name="Heiman D."/>
            <person name="Hepburn T."/>
            <person name="Howarth C."/>
            <person name="Jen D."/>
            <person name="Larson L."/>
            <person name="Mehta T."/>
            <person name="Neiman D."/>
            <person name="Pearson M."/>
            <person name="Roberts A."/>
            <person name="Saif S."/>
            <person name="Shea T."/>
            <person name="Shenoy N."/>
            <person name="Sisk P."/>
            <person name="Stolte C."/>
            <person name="Sykes S."/>
            <person name="Walk T."/>
            <person name="White J."/>
            <person name="Yandava C."/>
            <person name="Haas B."/>
            <person name="Nusbaum C."/>
            <person name="Birren B."/>
        </authorList>
    </citation>
    <scope>NUCLEOTIDE SEQUENCE [LARGE SCALE GENOMIC DNA]</scope>
    <source>
        <strain evidence="8">R3-111a-1</strain>
    </source>
</reference>
<dbReference type="InterPro" id="IPR019544">
    <property type="entry name" value="Tetratricopeptide_SHNi-TPR_dom"/>
</dbReference>
<evidence type="ECO:0000256" key="1">
    <source>
        <dbReference type="ARBA" id="ARBA00022737"/>
    </source>
</evidence>
<dbReference type="VEuPathDB" id="FungiDB:GGTG_13716"/>
<dbReference type="InterPro" id="IPR011990">
    <property type="entry name" value="TPR-like_helical_dom_sf"/>
</dbReference>
<reference evidence="6" key="3">
    <citation type="submission" date="2010-09" db="EMBL/GenBank/DDBJ databases">
        <title>Annotation of Gaeumannomyces graminis var. tritici R3-111a-1.</title>
        <authorList>
            <consortium name="The Broad Institute Genome Sequencing Platform"/>
            <person name="Ma L.-J."/>
            <person name="Dead R."/>
            <person name="Young S.K."/>
            <person name="Zeng Q."/>
            <person name="Gargeya S."/>
            <person name="Fitzgerald M."/>
            <person name="Haas B."/>
            <person name="Abouelleil A."/>
            <person name="Alvarado L."/>
            <person name="Arachchi H.M."/>
            <person name="Berlin A."/>
            <person name="Brown A."/>
            <person name="Chapman S.B."/>
            <person name="Chen Z."/>
            <person name="Dunbar C."/>
            <person name="Freedman E."/>
            <person name="Gearin G."/>
            <person name="Gellesch M."/>
            <person name="Goldberg J."/>
            <person name="Griggs A."/>
            <person name="Gujja S."/>
            <person name="Heiman D."/>
            <person name="Howarth C."/>
            <person name="Larson L."/>
            <person name="Lui A."/>
            <person name="MacDonald P.J.P."/>
            <person name="Mehta T."/>
            <person name="Montmayeur A."/>
            <person name="Murphy C."/>
            <person name="Neiman D."/>
            <person name="Pearson M."/>
            <person name="Priest M."/>
            <person name="Roberts A."/>
            <person name="Saif S."/>
            <person name="Shea T."/>
            <person name="Shenoy N."/>
            <person name="Sisk P."/>
            <person name="Stolte C."/>
            <person name="Sykes S."/>
            <person name="Yandava C."/>
            <person name="Wortman J."/>
            <person name="Nusbaum C."/>
            <person name="Birren B."/>
        </authorList>
    </citation>
    <scope>NUCLEOTIDE SEQUENCE</scope>
    <source>
        <strain evidence="6">R3-111a-1</strain>
    </source>
</reference>
<dbReference type="eggNOG" id="KOG4563">
    <property type="taxonomic scope" value="Eukaryota"/>
</dbReference>
<dbReference type="GO" id="GO:0042393">
    <property type="term" value="F:histone binding"/>
    <property type="evidence" value="ECO:0007669"/>
    <property type="project" value="TreeGrafter"/>
</dbReference>
<dbReference type="STRING" id="644352.J3PJM9"/>
<keyword evidence="1" id="KW-0677">Repeat</keyword>
<dbReference type="EnsemblFungi" id="EJT68714">
    <property type="protein sequence ID" value="EJT68714"/>
    <property type="gene ID" value="GGTG_13716"/>
</dbReference>
<dbReference type="GO" id="GO:0005654">
    <property type="term" value="C:nucleoplasm"/>
    <property type="evidence" value="ECO:0007669"/>
    <property type="project" value="TreeGrafter"/>
</dbReference>
<dbReference type="GO" id="GO:0006335">
    <property type="term" value="P:DNA replication-dependent chromatin assembly"/>
    <property type="evidence" value="ECO:0007669"/>
    <property type="project" value="TreeGrafter"/>
</dbReference>
<proteinExistence type="predicted"/>
<reference evidence="6" key="2">
    <citation type="submission" date="2010-07" db="EMBL/GenBank/DDBJ databases">
        <authorList>
            <consortium name="The Broad Institute Genome Sequencing Platform"/>
            <consortium name="Broad Institute Genome Sequencing Center for Infectious Disease"/>
            <person name="Ma L.-J."/>
            <person name="Dead R."/>
            <person name="Young S."/>
            <person name="Zeng Q."/>
            <person name="Koehrsen M."/>
            <person name="Alvarado L."/>
            <person name="Berlin A."/>
            <person name="Chapman S.B."/>
            <person name="Chen Z."/>
            <person name="Freedman E."/>
            <person name="Gellesch M."/>
            <person name="Goldberg J."/>
            <person name="Griggs A."/>
            <person name="Gujja S."/>
            <person name="Heilman E.R."/>
            <person name="Heiman D."/>
            <person name="Hepburn T."/>
            <person name="Howarth C."/>
            <person name="Jen D."/>
            <person name="Larson L."/>
            <person name="Mehta T."/>
            <person name="Neiman D."/>
            <person name="Pearson M."/>
            <person name="Roberts A."/>
            <person name="Saif S."/>
            <person name="Shea T."/>
            <person name="Shenoy N."/>
            <person name="Sisk P."/>
            <person name="Stolte C."/>
            <person name="Sykes S."/>
            <person name="Walk T."/>
            <person name="White J."/>
            <person name="Yandava C."/>
            <person name="Haas B."/>
            <person name="Nusbaum C."/>
            <person name="Birren B."/>
        </authorList>
    </citation>
    <scope>NUCLEOTIDE SEQUENCE</scope>
    <source>
        <strain evidence="6">R3-111a-1</strain>
    </source>
</reference>
<dbReference type="Pfam" id="PF10516">
    <property type="entry name" value="SHNi-TPR"/>
    <property type="match status" value="1"/>
</dbReference>
<sequence>MADDMPAETRPPVAEGAADAPAAVPLAVTALSGAVASATASAAGTPGPGTGATTPALDPDQIDKSLRVSLADLTAKATALYVHKNYEDAAELFSQAAQMQSEMNGEMNPRNAEICFLYGRALIKVGQSKSDVFGSKAPDTKKAKPAAKKAAKPTEAAGESSEAKPEEPSPAERITEEGVAIAAAEVGGAKDDSAQPKKPLFQFEGDDNLVDSDSDGEEAAEGEEQEEDDEDDLATAFEILEMARVLYEKQLKELEEESSEAKGKEKAEGDSPSLRHVKERLGDTHDLLAEISLECERFKDAIPDFRKSLSYRKDLYPQEHELIAEAHFKLSLALEFASVVADNDDKSESVQHVDQALRDEAATELEAAIASTKLKLQNQEVELAMNHSPDDNDVTRKEITDIKEVIADMEQRLVELRGMPVDVEKLLGKDNPLSGILGAALGETPSQVEARVQEATKNATDLSGLVRKKKAPAGEEEKPAVVDADGANGSAANANANAKAKSNGKRKLDETDADAEASDDSTSKKARVEDAISAES</sequence>
<feature type="compositionally biased region" description="Basic and acidic residues" evidence="4">
    <location>
        <begin position="521"/>
        <end position="530"/>
    </location>
</feature>
<evidence type="ECO:0000313" key="7">
    <source>
        <dbReference type="EnsemblFungi" id="EJT68714"/>
    </source>
</evidence>
<protein>
    <submittedName>
        <fullName evidence="6">Histone H1-binding protein</fullName>
    </submittedName>
</protein>
<dbReference type="RefSeq" id="XP_009229897.1">
    <property type="nucleotide sequence ID" value="XM_009231633.1"/>
</dbReference>
<feature type="region of interest" description="Disordered" evidence="4">
    <location>
        <begin position="253"/>
        <end position="277"/>
    </location>
</feature>
<feature type="region of interest" description="Disordered" evidence="4">
    <location>
        <begin position="459"/>
        <end position="536"/>
    </location>
</feature>
<dbReference type="SUPFAM" id="SSF48452">
    <property type="entry name" value="TPR-like"/>
    <property type="match status" value="1"/>
</dbReference>
<accession>J3PJM9</accession>
<feature type="region of interest" description="Disordered" evidence="4">
    <location>
        <begin position="131"/>
        <end position="173"/>
    </location>
</feature>
<dbReference type="OrthoDB" id="5587616at2759"/>
<organism evidence="6">
    <name type="scientific">Gaeumannomyces tritici (strain R3-111a-1)</name>
    <name type="common">Wheat and barley take-all root rot fungus</name>
    <name type="synonym">Gaeumannomyces graminis var. tritici</name>
    <dbReference type="NCBI Taxonomy" id="644352"/>
    <lineage>
        <taxon>Eukaryota</taxon>
        <taxon>Fungi</taxon>
        <taxon>Dikarya</taxon>
        <taxon>Ascomycota</taxon>
        <taxon>Pezizomycotina</taxon>
        <taxon>Sordariomycetes</taxon>
        <taxon>Sordariomycetidae</taxon>
        <taxon>Magnaporthales</taxon>
        <taxon>Magnaporthaceae</taxon>
        <taxon>Gaeumannomyces</taxon>
    </lineage>
</organism>
<dbReference type="EMBL" id="GL385433">
    <property type="protein sequence ID" value="EJT68714.1"/>
    <property type="molecule type" value="Genomic_DNA"/>
</dbReference>
<keyword evidence="3" id="KW-0175">Coiled coil</keyword>
<evidence type="ECO:0000313" key="8">
    <source>
        <dbReference type="Proteomes" id="UP000006039"/>
    </source>
</evidence>
<dbReference type="Proteomes" id="UP000006039">
    <property type="component" value="Unassembled WGS sequence"/>
</dbReference>
<evidence type="ECO:0000256" key="4">
    <source>
        <dbReference type="SAM" id="MobiDB-lite"/>
    </source>
</evidence>
<dbReference type="GeneID" id="20354174"/>
<dbReference type="Gene3D" id="1.25.40.10">
    <property type="entry name" value="Tetratricopeptide repeat domain"/>
    <property type="match status" value="1"/>
</dbReference>
<dbReference type="GO" id="GO:0034080">
    <property type="term" value="P:CENP-A containing chromatin assembly"/>
    <property type="evidence" value="ECO:0007669"/>
    <property type="project" value="TreeGrafter"/>
</dbReference>
<dbReference type="HOGENOM" id="CLU_028900_1_0_1"/>
<evidence type="ECO:0000256" key="2">
    <source>
        <dbReference type="ARBA" id="ARBA00022803"/>
    </source>
</evidence>
<reference evidence="7" key="5">
    <citation type="submission" date="2018-04" db="UniProtKB">
        <authorList>
            <consortium name="EnsemblFungi"/>
        </authorList>
    </citation>
    <scope>IDENTIFICATION</scope>
    <source>
        <strain evidence="7">R3-111a-1</strain>
    </source>
</reference>
<keyword evidence="8" id="KW-1185">Reference proteome</keyword>
<feature type="compositionally biased region" description="Low complexity" evidence="4">
    <location>
        <begin position="481"/>
        <end position="501"/>
    </location>
</feature>
<name>J3PJM9_GAET3</name>
<reference evidence="7" key="4">
    <citation type="journal article" date="2015" name="G3 (Bethesda)">
        <title>Genome sequences of three phytopathogenic species of the Magnaporthaceae family of fungi.</title>
        <authorList>
            <person name="Okagaki L.H."/>
            <person name="Nunes C.C."/>
            <person name="Sailsbery J."/>
            <person name="Clay B."/>
            <person name="Brown D."/>
            <person name="John T."/>
            <person name="Oh Y."/>
            <person name="Young N."/>
            <person name="Fitzgerald M."/>
            <person name="Haas B.J."/>
            <person name="Zeng Q."/>
            <person name="Young S."/>
            <person name="Adiconis X."/>
            <person name="Fan L."/>
            <person name="Levin J.Z."/>
            <person name="Mitchell T.K."/>
            <person name="Okubara P.A."/>
            <person name="Farman M.L."/>
            <person name="Kohn L.M."/>
            <person name="Birren B."/>
            <person name="Ma L.-J."/>
            <person name="Dean R.A."/>
        </authorList>
    </citation>
    <scope>NUCLEOTIDE SEQUENCE</scope>
    <source>
        <strain evidence="7">R3-111a-1</strain>
    </source>
</reference>
<dbReference type="AlphaFoldDB" id="J3PJM9"/>
<evidence type="ECO:0000259" key="5">
    <source>
        <dbReference type="Pfam" id="PF10516"/>
    </source>
</evidence>
<dbReference type="PANTHER" id="PTHR15081:SF1">
    <property type="entry name" value="NUCLEAR AUTOANTIGENIC SPERM PROTEIN"/>
    <property type="match status" value="1"/>
</dbReference>
<evidence type="ECO:0000313" key="6">
    <source>
        <dbReference type="EMBL" id="EJT68714.1"/>
    </source>
</evidence>
<feature type="domain" description="Tetratricopeptide SHNi-TPR" evidence="5">
    <location>
        <begin position="283"/>
        <end position="319"/>
    </location>
</feature>
<feature type="compositionally biased region" description="Basic and acidic residues" evidence="4">
    <location>
        <begin position="253"/>
        <end position="269"/>
    </location>
</feature>
<dbReference type="PANTHER" id="PTHR15081">
    <property type="entry name" value="NUCLEAR AUTOANTIGENIC SPERM PROTEIN NASP -RELATED"/>
    <property type="match status" value="1"/>
</dbReference>
<dbReference type="InterPro" id="IPR051730">
    <property type="entry name" value="NASP-like"/>
</dbReference>
<keyword evidence="2" id="KW-0802">TPR repeat</keyword>
<gene>
    <name evidence="7" type="primary">20354174</name>
    <name evidence="6" type="ORF">GGTG_13716</name>
</gene>
<evidence type="ECO:0000256" key="3">
    <source>
        <dbReference type="SAM" id="Coils"/>
    </source>
</evidence>